<organism evidence="1 2">
    <name type="scientific">Colletotrichum fructicola (strain Nara gc5)</name>
    <name type="common">Anthracnose fungus</name>
    <name type="synonym">Colletotrichum gloeosporioides (strain Nara gc5)</name>
    <dbReference type="NCBI Taxonomy" id="1213859"/>
    <lineage>
        <taxon>Eukaryota</taxon>
        <taxon>Fungi</taxon>
        <taxon>Dikarya</taxon>
        <taxon>Ascomycota</taxon>
        <taxon>Pezizomycotina</taxon>
        <taxon>Sordariomycetes</taxon>
        <taxon>Hypocreomycetidae</taxon>
        <taxon>Glomerellales</taxon>
        <taxon>Glomerellaceae</taxon>
        <taxon>Colletotrichum</taxon>
        <taxon>Colletotrichum gloeosporioides species complex</taxon>
    </lineage>
</organism>
<dbReference type="GeneID" id="43606749"/>
<gene>
    <name evidence="1" type="ORF">CGGC5_v003860</name>
</gene>
<name>A0A7J6JJ12_COLFN</name>
<protein>
    <submittedName>
        <fullName evidence="1">Uncharacterized protein</fullName>
    </submittedName>
</protein>
<comment type="caution">
    <text evidence="1">The sequence shown here is derived from an EMBL/GenBank/DDBJ whole genome shotgun (WGS) entry which is preliminary data.</text>
</comment>
<dbReference type="InParanoid" id="A0A7J6JJ12"/>
<evidence type="ECO:0000313" key="1">
    <source>
        <dbReference type="EMBL" id="KAF4489565.1"/>
    </source>
</evidence>
<reference evidence="1 2" key="1">
    <citation type="submission" date="2012-08" db="EMBL/GenBank/DDBJ databases">
        <authorList>
            <person name="Gan P.H.P."/>
            <person name="Ikeda K."/>
            <person name="Irieda H."/>
            <person name="Narusaka M."/>
            <person name="O'Connell R.J."/>
            <person name="Narusaka Y."/>
            <person name="Takano Y."/>
            <person name="Kubo Y."/>
            <person name="Shirasu K."/>
        </authorList>
    </citation>
    <scope>NUCLEOTIDE SEQUENCE [LARGE SCALE GENOMIC DNA]</scope>
    <source>
        <strain evidence="1 2">Nara gc5</strain>
    </source>
</reference>
<keyword evidence="2" id="KW-1185">Reference proteome</keyword>
<reference evidence="1 2" key="2">
    <citation type="submission" date="2020-04" db="EMBL/GenBank/DDBJ databases">
        <title>Genome sequencing and assembly of multiple isolates from the Colletotrichum gloeosporioides species complex.</title>
        <authorList>
            <person name="Gan P."/>
            <person name="Shirasu K."/>
        </authorList>
    </citation>
    <scope>NUCLEOTIDE SEQUENCE [LARGE SCALE GENOMIC DNA]</scope>
    <source>
        <strain evidence="1 2">Nara gc5</strain>
    </source>
</reference>
<dbReference type="EMBL" id="ANPB02000002">
    <property type="protein sequence ID" value="KAF4489565.1"/>
    <property type="molecule type" value="Genomic_DNA"/>
</dbReference>
<dbReference type="RefSeq" id="XP_031880478.1">
    <property type="nucleotide sequence ID" value="XM_032022555.1"/>
</dbReference>
<evidence type="ECO:0000313" key="2">
    <source>
        <dbReference type="Proteomes" id="UP000011096"/>
    </source>
</evidence>
<dbReference type="AlphaFoldDB" id="A0A7J6JJ12"/>
<accession>A0A7J6JJ12</accession>
<sequence length="85" mass="9410">MCLARGYFCWAENEKDILETPSTVIAQVAFQIPAKRQSLSQSRRVCAPAATFVTPPPFARLDQVLLFFLALDAPPNSRPSCETIP</sequence>
<dbReference type="Proteomes" id="UP000011096">
    <property type="component" value="Unassembled WGS sequence"/>
</dbReference>
<proteinExistence type="predicted"/>